<dbReference type="InParanoid" id="F0Z7M8"/>
<keyword evidence="1" id="KW-1133">Transmembrane helix</keyword>
<keyword evidence="1" id="KW-0472">Membrane</keyword>
<keyword evidence="3" id="KW-1185">Reference proteome</keyword>
<reference evidence="3" key="1">
    <citation type="journal article" date="2011" name="Genome Biol.">
        <title>Comparative genomics of the social amoebae Dictyostelium discoideum and Dictyostelium purpureum.</title>
        <authorList>
            <consortium name="US DOE Joint Genome Institute (JGI-PGF)"/>
            <person name="Sucgang R."/>
            <person name="Kuo A."/>
            <person name="Tian X."/>
            <person name="Salerno W."/>
            <person name="Parikh A."/>
            <person name="Feasley C.L."/>
            <person name="Dalin E."/>
            <person name="Tu H."/>
            <person name="Huang E."/>
            <person name="Barry K."/>
            <person name="Lindquist E."/>
            <person name="Shapiro H."/>
            <person name="Bruce D."/>
            <person name="Schmutz J."/>
            <person name="Salamov A."/>
            <person name="Fey P."/>
            <person name="Gaudet P."/>
            <person name="Anjard C."/>
            <person name="Babu M.M."/>
            <person name="Basu S."/>
            <person name="Bushmanova Y."/>
            <person name="van der Wel H."/>
            <person name="Katoh-Kurasawa M."/>
            <person name="Dinh C."/>
            <person name="Coutinho P.M."/>
            <person name="Saito T."/>
            <person name="Elias M."/>
            <person name="Schaap P."/>
            <person name="Kay R.R."/>
            <person name="Henrissat B."/>
            <person name="Eichinger L."/>
            <person name="Rivero F."/>
            <person name="Putnam N.H."/>
            <person name="West C.M."/>
            <person name="Loomis W.F."/>
            <person name="Chisholm R.L."/>
            <person name="Shaulsky G."/>
            <person name="Strassmann J.E."/>
            <person name="Queller D.C."/>
            <person name="Kuspa A."/>
            <person name="Grigoriev I.V."/>
        </authorList>
    </citation>
    <scope>NUCLEOTIDE SEQUENCE [LARGE SCALE GENOMIC DNA]</scope>
    <source>
        <strain evidence="3">QSDP1</strain>
    </source>
</reference>
<dbReference type="AlphaFoldDB" id="F0Z7M8"/>
<feature type="transmembrane region" description="Helical" evidence="1">
    <location>
        <begin position="64"/>
        <end position="82"/>
    </location>
</feature>
<dbReference type="Proteomes" id="UP000001064">
    <property type="component" value="Unassembled WGS sequence"/>
</dbReference>
<name>F0Z7M8_DICPU</name>
<proteinExistence type="predicted"/>
<evidence type="ECO:0000256" key="1">
    <source>
        <dbReference type="SAM" id="Phobius"/>
    </source>
</evidence>
<feature type="transmembrane region" description="Helical" evidence="1">
    <location>
        <begin position="7"/>
        <end position="29"/>
    </location>
</feature>
<dbReference type="EMBL" id="GL870947">
    <property type="protein sequence ID" value="EGC40091.1"/>
    <property type="molecule type" value="Genomic_DNA"/>
</dbReference>
<dbReference type="RefSeq" id="XP_003283440.1">
    <property type="nucleotide sequence ID" value="XM_003283392.1"/>
</dbReference>
<organism evidence="2 3">
    <name type="scientific">Dictyostelium purpureum</name>
    <name type="common">Slime mold</name>
    <dbReference type="NCBI Taxonomy" id="5786"/>
    <lineage>
        <taxon>Eukaryota</taxon>
        <taxon>Amoebozoa</taxon>
        <taxon>Evosea</taxon>
        <taxon>Eumycetozoa</taxon>
        <taxon>Dictyostelia</taxon>
        <taxon>Dictyosteliales</taxon>
        <taxon>Dictyosteliaceae</taxon>
        <taxon>Dictyostelium</taxon>
    </lineage>
</organism>
<dbReference type="GeneID" id="10509297"/>
<keyword evidence="1" id="KW-0812">Transmembrane</keyword>
<dbReference type="KEGG" id="dpp:DICPUDRAFT_74405"/>
<evidence type="ECO:0000313" key="2">
    <source>
        <dbReference type="EMBL" id="EGC40091.1"/>
    </source>
</evidence>
<accession>F0Z7M8</accession>
<sequence>MFKFKKIIFSYLSILIFKILITTFSWGLNEKHNDLTYSSLVFVALDILMNTIKMFPKKKKESGIIVFVHLIYESSHILYNIYMVCLEKNYSTERIMSAITPLQSIIHDLMKIIIKEKEIKSENERILIKENEILKSDLRQYQEYFQNIKNQKMLIDLPDQNSLEKVQFYENQDDFNNRFIKKNY</sequence>
<protein>
    <submittedName>
        <fullName evidence="2">Uncharacterized protein</fullName>
    </submittedName>
</protein>
<dbReference type="VEuPathDB" id="AmoebaDB:DICPUDRAFT_74405"/>
<gene>
    <name evidence="2" type="ORF">DICPUDRAFT_74405</name>
</gene>
<evidence type="ECO:0000313" key="3">
    <source>
        <dbReference type="Proteomes" id="UP000001064"/>
    </source>
</evidence>